<name>A0AAN6VI78_9PEZI</name>
<evidence type="ECO:0000259" key="6">
    <source>
        <dbReference type="PROSITE" id="PS50217"/>
    </source>
</evidence>
<evidence type="ECO:0000256" key="5">
    <source>
        <dbReference type="SAM" id="MobiDB-lite"/>
    </source>
</evidence>
<dbReference type="EMBL" id="MU857022">
    <property type="protein sequence ID" value="KAK4151316.1"/>
    <property type="molecule type" value="Genomic_DNA"/>
</dbReference>
<comment type="caution">
    <text evidence="7">The sequence shown here is derived from an EMBL/GenBank/DDBJ whole genome shotgun (WGS) entry which is preliminary data.</text>
</comment>
<organism evidence="7 8">
    <name type="scientific">Chaetomidium leptoderma</name>
    <dbReference type="NCBI Taxonomy" id="669021"/>
    <lineage>
        <taxon>Eukaryota</taxon>
        <taxon>Fungi</taxon>
        <taxon>Dikarya</taxon>
        <taxon>Ascomycota</taxon>
        <taxon>Pezizomycotina</taxon>
        <taxon>Sordariomycetes</taxon>
        <taxon>Sordariomycetidae</taxon>
        <taxon>Sordariales</taxon>
        <taxon>Chaetomiaceae</taxon>
        <taxon>Chaetomidium</taxon>
    </lineage>
</organism>
<feature type="compositionally biased region" description="Polar residues" evidence="5">
    <location>
        <begin position="276"/>
        <end position="288"/>
    </location>
</feature>
<keyword evidence="8" id="KW-1185">Reference proteome</keyword>
<feature type="domain" description="BZIP" evidence="6">
    <location>
        <begin position="165"/>
        <end position="228"/>
    </location>
</feature>
<evidence type="ECO:0000256" key="2">
    <source>
        <dbReference type="ARBA" id="ARBA00023015"/>
    </source>
</evidence>
<keyword evidence="4" id="KW-0539">Nucleus</keyword>
<comment type="subcellular location">
    <subcellularLocation>
        <location evidence="1">Nucleus</location>
    </subcellularLocation>
</comment>
<dbReference type="Gene3D" id="1.20.5.170">
    <property type="match status" value="1"/>
</dbReference>
<feature type="region of interest" description="Disordered" evidence="5">
    <location>
        <begin position="266"/>
        <end position="297"/>
    </location>
</feature>
<accession>A0AAN6VI78</accession>
<dbReference type="PANTHER" id="PTHR19304">
    <property type="entry name" value="CYCLIC-AMP RESPONSE ELEMENT BINDING PROTEIN"/>
    <property type="match status" value="1"/>
</dbReference>
<dbReference type="GO" id="GO:0005634">
    <property type="term" value="C:nucleus"/>
    <property type="evidence" value="ECO:0007669"/>
    <property type="project" value="UniProtKB-SubCell"/>
</dbReference>
<evidence type="ECO:0000313" key="8">
    <source>
        <dbReference type="Proteomes" id="UP001302745"/>
    </source>
</evidence>
<dbReference type="InterPro" id="IPR004827">
    <property type="entry name" value="bZIP"/>
</dbReference>
<feature type="region of interest" description="Disordered" evidence="5">
    <location>
        <begin position="91"/>
        <end position="168"/>
    </location>
</feature>
<protein>
    <recommendedName>
        <fullName evidence="6">BZIP domain-containing protein</fullName>
    </recommendedName>
</protein>
<feature type="region of interest" description="Disordered" evidence="5">
    <location>
        <begin position="332"/>
        <end position="366"/>
    </location>
</feature>
<evidence type="ECO:0000256" key="1">
    <source>
        <dbReference type="ARBA" id="ARBA00004123"/>
    </source>
</evidence>
<reference evidence="7" key="1">
    <citation type="journal article" date="2023" name="Mol. Phylogenet. Evol.">
        <title>Genome-scale phylogeny and comparative genomics of the fungal order Sordariales.</title>
        <authorList>
            <person name="Hensen N."/>
            <person name="Bonometti L."/>
            <person name="Westerberg I."/>
            <person name="Brannstrom I.O."/>
            <person name="Guillou S."/>
            <person name="Cros-Aarteil S."/>
            <person name="Calhoun S."/>
            <person name="Haridas S."/>
            <person name="Kuo A."/>
            <person name="Mondo S."/>
            <person name="Pangilinan J."/>
            <person name="Riley R."/>
            <person name="LaButti K."/>
            <person name="Andreopoulos B."/>
            <person name="Lipzen A."/>
            <person name="Chen C."/>
            <person name="Yan M."/>
            <person name="Daum C."/>
            <person name="Ng V."/>
            <person name="Clum A."/>
            <person name="Steindorff A."/>
            <person name="Ohm R.A."/>
            <person name="Martin F."/>
            <person name="Silar P."/>
            <person name="Natvig D.O."/>
            <person name="Lalanne C."/>
            <person name="Gautier V."/>
            <person name="Ament-Velasquez S.L."/>
            <person name="Kruys A."/>
            <person name="Hutchinson M.I."/>
            <person name="Powell A.J."/>
            <person name="Barry K."/>
            <person name="Miller A.N."/>
            <person name="Grigoriev I.V."/>
            <person name="Debuchy R."/>
            <person name="Gladieux P."/>
            <person name="Hiltunen Thoren M."/>
            <person name="Johannesson H."/>
        </authorList>
    </citation>
    <scope>NUCLEOTIDE SEQUENCE</scope>
    <source>
        <strain evidence="7">CBS 538.74</strain>
    </source>
</reference>
<dbReference type="InterPro" id="IPR046347">
    <property type="entry name" value="bZIP_sf"/>
</dbReference>
<gene>
    <name evidence="7" type="ORF">C8A00DRAFT_17279</name>
</gene>
<dbReference type="Pfam" id="PF00170">
    <property type="entry name" value="bZIP_1"/>
    <property type="match status" value="1"/>
</dbReference>
<dbReference type="GO" id="GO:0003700">
    <property type="term" value="F:DNA-binding transcription factor activity"/>
    <property type="evidence" value="ECO:0007669"/>
    <property type="project" value="InterPro"/>
</dbReference>
<keyword evidence="2" id="KW-0805">Transcription regulation</keyword>
<proteinExistence type="predicted"/>
<keyword evidence="3" id="KW-0804">Transcription</keyword>
<dbReference type="SMART" id="SM00338">
    <property type="entry name" value="BRLZ"/>
    <property type="match status" value="1"/>
</dbReference>
<feature type="compositionally biased region" description="Basic residues" evidence="5">
    <location>
        <begin position="147"/>
        <end position="156"/>
    </location>
</feature>
<feature type="compositionally biased region" description="Basic and acidic residues" evidence="5">
    <location>
        <begin position="157"/>
        <end position="168"/>
    </location>
</feature>
<evidence type="ECO:0000256" key="3">
    <source>
        <dbReference type="ARBA" id="ARBA00023163"/>
    </source>
</evidence>
<evidence type="ECO:0000256" key="4">
    <source>
        <dbReference type="ARBA" id="ARBA00023242"/>
    </source>
</evidence>
<dbReference type="Proteomes" id="UP001302745">
    <property type="component" value="Unassembled WGS sequence"/>
</dbReference>
<dbReference type="AlphaFoldDB" id="A0AAN6VI78"/>
<dbReference type="SUPFAM" id="SSF57959">
    <property type="entry name" value="Leucine zipper domain"/>
    <property type="match status" value="1"/>
</dbReference>
<dbReference type="PROSITE" id="PS50217">
    <property type="entry name" value="BZIP"/>
    <property type="match status" value="1"/>
</dbReference>
<reference evidence="7" key="2">
    <citation type="submission" date="2023-05" db="EMBL/GenBank/DDBJ databases">
        <authorList>
            <consortium name="Lawrence Berkeley National Laboratory"/>
            <person name="Steindorff A."/>
            <person name="Hensen N."/>
            <person name="Bonometti L."/>
            <person name="Westerberg I."/>
            <person name="Brannstrom I.O."/>
            <person name="Guillou S."/>
            <person name="Cros-Aarteil S."/>
            <person name="Calhoun S."/>
            <person name="Haridas S."/>
            <person name="Kuo A."/>
            <person name="Mondo S."/>
            <person name="Pangilinan J."/>
            <person name="Riley R."/>
            <person name="Labutti K."/>
            <person name="Andreopoulos B."/>
            <person name="Lipzen A."/>
            <person name="Chen C."/>
            <person name="Yanf M."/>
            <person name="Daum C."/>
            <person name="Ng V."/>
            <person name="Clum A."/>
            <person name="Ohm R."/>
            <person name="Martin F."/>
            <person name="Silar P."/>
            <person name="Natvig D."/>
            <person name="Lalanne C."/>
            <person name="Gautier V."/>
            <person name="Ament-Velasquez S.L."/>
            <person name="Kruys A."/>
            <person name="Hutchinson M.I."/>
            <person name="Powell A.J."/>
            <person name="Barry K."/>
            <person name="Miller A.N."/>
            <person name="Grigoriev I.V."/>
            <person name="Debuchy R."/>
            <person name="Gladieux P."/>
            <person name="Thoren M.H."/>
            <person name="Johannesson H."/>
        </authorList>
    </citation>
    <scope>NUCLEOTIDE SEQUENCE</scope>
    <source>
        <strain evidence="7">CBS 538.74</strain>
    </source>
</reference>
<dbReference type="PROSITE" id="PS00036">
    <property type="entry name" value="BZIP_BASIC"/>
    <property type="match status" value="1"/>
</dbReference>
<evidence type="ECO:0000313" key="7">
    <source>
        <dbReference type="EMBL" id="KAK4151316.1"/>
    </source>
</evidence>
<dbReference type="InterPro" id="IPR051027">
    <property type="entry name" value="bZIP_transcription_factors"/>
</dbReference>
<dbReference type="CDD" id="cd14687">
    <property type="entry name" value="bZIP_ATF2"/>
    <property type="match status" value="1"/>
</dbReference>
<sequence length="366" mass="40539">MEAPSSHFLDYMGFDDTGPYQSPDQDAGDGAICLHPLYNPYSSKQDVGGPLTPADPGDLVPRADVWDAFTDQLEPMAMADEKQLFVDPGFYSPGSDNEDIKAQVRATPMRIPRRYARRSSSTKSPSHRTSKSGSTSTAITPPEHEPARKRKLRKIKKESNSVEEERRRNKFLERNRIAASKCREKKKLYVSDLEDSKIGLERLHGELQSEVNDLTAEISALKHRLMGHAKCNDPNIDRWLNNEARRFVQTNNDLFGQPFLPFGQGPQIEVPPLSPRSRNPSIASSYPSLQGVPFDGLGSGERQGSIAYSHGQPATNTPSFIIIGSGSLYPSPTDDSFPLKREPDMNYNSIPDPMFSPDQSVFGGGS</sequence>